<dbReference type="Proteomes" id="UP000053259">
    <property type="component" value="Unassembled WGS sequence"/>
</dbReference>
<feature type="compositionally biased region" description="Polar residues" evidence="1">
    <location>
        <begin position="179"/>
        <end position="194"/>
    </location>
</feature>
<accession>A0A0D2ATB7</accession>
<name>A0A0D2ATB7_9PEZI</name>
<feature type="region of interest" description="Disordered" evidence="1">
    <location>
        <begin position="173"/>
        <end position="222"/>
    </location>
</feature>
<organism evidence="2 3">
    <name type="scientific">Verruconis gallopava</name>
    <dbReference type="NCBI Taxonomy" id="253628"/>
    <lineage>
        <taxon>Eukaryota</taxon>
        <taxon>Fungi</taxon>
        <taxon>Dikarya</taxon>
        <taxon>Ascomycota</taxon>
        <taxon>Pezizomycotina</taxon>
        <taxon>Dothideomycetes</taxon>
        <taxon>Pleosporomycetidae</taxon>
        <taxon>Venturiales</taxon>
        <taxon>Sympoventuriaceae</taxon>
        <taxon>Verruconis</taxon>
    </lineage>
</organism>
<feature type="region of interest" description="Disordered" evidence="1">
    <location>
        <begin position="23"/>
        <end position="81"/>
    </location>
</feature>
<keyword evidence="3" id="KW-1185">Reference proteome</keyword>
<protein>
    <submittedName>
        <fullName evidence="2">Uncharacterized protein</fullName>
    </submittedName>
</protein>
<evidence type="ECO:0000313" key="2">
    <source>
        <dbReference type="EMBL" id="KIW02389.1"/>
    </source>
</evidence>
<dbReference type="HOGENOM" id="CLU_754793_0_0_1"/>
<gene>
    <name evidence="2" type="ORF">PV09_06209</name>
</gene>
<dbReference type="OrthoDB" id="3884229at2759"/>
<proteinExistence type="predicted"/>
<dbReference type="InParanoid" id="A0A0D2ATB7"/>
<dbReference type="EMBL" id="KN847549">
    <property type="protein sequence ID" value="KIW02389.1"/>
    <property type="molecule type" value="Genomic_DNA"/>
</dbReference>
<feature type="compositionally biased region" description="Basic and acidic residues" evidence="1">
    <location>
        <begin position="49"/>
        <end position="63"/>
    </location>
</feature>
<feature type="region of interest" description="Disordered" evidence="1">
    <location>
        <begin position="98"/>
        <end position="133"/>
    </location>
</feature>
<sequence length="367" mass="41356">MLLPHERNLEMESKAHAVIPAVRQLTPPDSPRPSDQKMLPPLPPIKTSWSKEKPQSKASEKMSLDFIAPNSRSPSPEHCSKTLPRLEVLSAAAAIHRGSRPSSPFLPINTVPTHSVRTSHTSSQLITPQPPRDEYYTPVSAATSGLPSPVWSNFSELLPLHMRDSLVFNQSSLRDRRSSAPTYNANLDNRSQHCSPPPARPTRVQKRAQKPSQTHIAARGERHPYDAEERFALVYLRREVFEKKLEWKDVLVRFHILFPPGAPRRYKSKDGNETRGLPPCYTQREVQGLQCRFYRIRTEEGLPKSRDAAGFGGIDTPAARAAIEDELSTLERIAIRDNLCPNFVKRVKQLAAKGDLNEILAYSHVRL</sequence>
<dbReference type="RefSeq" id="XP_016212258.1">
    <property type="nucleotide sequence ID" value="XM_016359810.1"/>
</dbReference>
<evidence type="ECO:0000256" key="1">
    <source>
        <dbReference type="SAM" id="MobiDB-lite"/>
    </source>
</evidence>
<dbReference type="VEuPathDB" id="FungiDB:PV09_06209"/>
<dbReference type="AlphaFoldDB" id="A0A0D2ATB7"/>
<evidence type="ECO:0000313" key="3">
    <source>
        <dbReference type="Proteomes" id="UP000053259"/>
    </source>
</evidence>
<feature type="compositionally biased region" description="Polar residues" evidence="1">
    <location>
        <begin position="110"/>
        <end position="127"/>
    </location>
</feature>
<dbReference type="GeneID" id="27314182"/>
<reference evidence="2 3" key="1">
    <citation type="submission" date="2015-01" db="EMBL/GenBank/DDBJ databases">
        <title>The Genome Sequence of Ochroconis gallopava CBS43764.</title>
        <authorList>
            <consortium name="The Broad Institute Genomics Platform"/>
            <person name="Cuomo C."/>
            <person name="de Hoog S."/>
            <person name="Gorbushina A."/>
            <person name="Stielow B."/>
            <person name="Teixiera M."/>
            <person name="Abouelleil A."/>
            <person name="Chapman S.B."/>
            <person name="Priest M."/>
            <person name="Young S.K."/>
            <person name="Wortman J."/>
            <person name="Nusbaum C."/>
            <person name="Birren B."/>
        </authorList>
    </citation>
    <scope>NUCLEOTIDE SEQUENCE [LARGE SCALE GENOMIC DNA]</scope>
    <source>
        <strain evidence="2 3">CBS 43764</strain>
    </source>
</reference>